<proteinExistence type="predicted"/>
<gene>
    <name evidence="7" type="ORF">VF724_04120</name>
</gene>
<dbReference type="CDD" id="cd13590">
    <property type="entry name" value="PBP2_PotD_PotF_like"/>
    <property type="match status" value="1"/>
</dbReference>
<evidence type="ECO:0000313" key="7">
    <source>
        <dbReference type="EMBL" id="MEB3100842.1"/>
    </source>
</evidence>
<dbReference type="InterPro" id="IPR001188">
    <property type="entry name" value="Sperm_putr-bd"/>
</dbReference>
<evidence type="ECO:0000256" key="2">
    <source>
        <dbReference type="ARBA" id="ARBA00022448"/>
    </source>
</evidence>
<name>A0ABU5ZEA8_9BACL</name>
<reference evidence="7" key="1">
    <citation type="submission" date="2023-12" db="EMBL/GenBank/DDBJ databases">
        <title>Fervidustalea candida gen. nov., sp. nov., a novel member of the family Paenibacillaceae isolated from a geothermal area.</title>
        <authorList>
            <person name="Li W.-J."/>
            <person name="Jiao J.-Y."/>
            <person name="Chen Y."/>
        </authorList>
    </citation>
    <scope>NUCLEOTIDE SEQUENCE</scope>
    <source>
        <strain evidence="7">SYSU GA230002</strain>
    </source>
</reference>
<evidence type="ECO:0000256" key="1">
    <source>
        <dbReference type="ARBA" id="ARBA00004418"/>
    </source>
</evidence>
<evidence type="ECO:0000256" key="3">
    <source>
        <dbReference type="ARBA" id="ARBA00022729"/>
    </source>
</evidence>
<keyword evidence="3 6" id="KW-0732">Signal</keyword>
<keyword evidence="4" id="KW-0574">Periplasm</keyword>
<dbReference type="EMBL" id="JAYJLD010000004">
    <property type="protein sequence ID" value="MEB3100842.1"/>
    <property type="molecule type" value="Genomic_DNA"/>
</dbReference>
<dbReference type="RefSeq" id="WP_371752957.1">
    <property type="nucleotide sequence ID" value="NZ_JAYJLD010000004.1"/>
</dbReference>
<feature type="signal peptide" evidence="6">
    <location>
        <begin position="1"/>
        <end position="23"/>
    </location>
</feature>
<evidence type="ECO:0000313" key="8">
    <source>
        <dbReference type="Proteomes" id="UP001310386"/>
    </source>
</evidence>
<comment type="caution">
    <text evidence="7">The sequence shown here is derived from an EMBL/GenBank/DDBJ whole genome shotgun (WGS) entry which is preliminary data.</text>
</comment>
<evidence type="ECO:0000256" key="6">
    <source>
        <dbReference type="SAM" id="SignalP"/>
    </source>
</evidence>
<comment type="subcellular location">
    <subcellularLocation>
        <location evidence="1">Periplasm</location>
    </subcellularLocation>
</comment>
<keyword evidence="8" id="KW-1185">Reference proteome</keyword>
<dbReference type="PRINTS" id="PR00909">
    <property type="entry name" value="SPERMDNBNDNG"/>
</dbReference>
<dbReference type="PANTHER" id="PTHR30222:SF17">
    <property type="entry name" value="SPERMIDINE_PUTRESCINE-BINDING PERIPLASMIC PROTEIN"/>
    <property type="match status" value="1"/>
</dbReference>
<dbReference type="PANTHER" id="PTHR30222">
    <property type="entry name" value="SPERMIDINE/PUTRESCINE-BINDING PERIPLASMIC PROTEIN"/>
    <property type="match status" value="1"/>
</dbReference>
<evidence type="ECO:0000256" key="4">
    <source>
        <dbReference type="ARBA" id="ARBA00022764"/>
    </source>
</evidence>
<keyword evidence="2" id="KW-0813">Transport</keyword>
<feature type="chain" id="PRO_5046197426" evidence="6">
    <location>
        <begin position="24"/>
        <end position="396"/>
    </location>
</feature>
<dbReference type="PIRSF" id="PIRSF019574">
    <property type="entry name" value="Periplasmic_polyamine_BP"/>
    <property type="match status" value="1"/>
</dbReference>
<organism evidence="7 8">
    <name type="scientific">Ferviditalea candida</name>
    <dbReference type="NCBI Taxonomy" id="3108399"/>
    <lineage>
        <taxon>Bacteria</taxon>
        <taxon>Bacillati</taxon>
        <taxon>Bacillota</taxon>
        <taxon>Bacilli</taxon>
        <taxon>Bacillales</taxon>
        <taxon>Paenibacillaceae</taxon>
        <taxon>Ferviditalea</taxon>
    </lineage>
</organism>
<dbReference type="Gene3D" id="3.40.190.10">
    <property type="entry name" value="Periplasmic binding protein-like II"/>
    <property type="match status" value="2"/>
</dbReference>
<feature type="compositionally biased region" description="Low complexity" evidence="5">
    <location>
        <begin position="40"/>
        <end position="62"/>
    </location>
</feature>
<dbReference type="InterPro" id="IPR006059">
    <property type="entry name" value="SBP"/>
</dbReference>
<accession>A0ABU5ZEA8</accession>
<sequence length="396" mass="43991">MTVKNLRISLLILILVLSTVLTACGSSSNQSAESNGGGQQSAAPAQQSAAPAESAAPAAPAATTENKPVPKPANDKSDTEKVVNVFNWSEYLPDTVIKQFEQETGIKVNYDTYSSNEEMMAKLSAGNAGYDISVASTYYVEVLRKSDMLLQIDKTRLPNMKNLGKSFLGLYFDPNNDYSIPYMWGKVVIAYNTKLVGKEITSYRDLYDPMFKNNLVLLDDVRSMVGVTLAMLGYDQNSTDPKQLDEAKAELMKLKSNIKAFDSDSPKTKLISGDVKAGIVWDAEGWLAHDANKDIKVVYPKEGMNLWQDNFVIPKDAPHYTNALKFINFILRPEISAEVSKTYPYGNPNEEALKLLPKEILDKIVVPESELKKGQYNRDVGKATVLYDRIWSELKQ</sequence>
<dbReference type="Pfam" id="PF13416">
    <property type="entry name" value="SBP_bac_8"/>
    <property type="match status" value="1"/>
</dbReference>
<evidence type="ECO:0000256" key="5">
    <source>
        <dbReference type="SAM" id="MobiDB-lite"/>
    </source>
</evidence>
<protein>
    <submittedName>
        <fullName evidence="7">Spermidine/putrescine ABC transporter substrate-binding protein</fullName>
    </submittedName>
</protein>
<dbReference type="Proteomes" id="UP001310386">
    <property type="component" value="Unassembled WGS sequence"/>
</dbReference>
<dbReference type="SUPFAM" id="SSF53850">
    <property type="entry name" value="Periplasmic binding protein-like II"/>
    <property type="match status" value="1"/>
</dbReference>
<dbReference type="PROSITE" id="PS51257">
    <property type="entry name" value="PROKAR_LIPOPROTEIN"/>
    <property type="match status" value="1"/>
</dbReference>
<feature type="region of interest" description="Disordered" evidence="5">
    <location>
        <begin position="27"/>
        <end position="78"/>
    </location>
</feature>